<keyword evidence="5" id="KW-0997">Cell inner membrane</keyword>
<accession>A0A5C1DLG2</accession>
<comment type="subcellular location">
    <subcellularLocation>
        <location evidence="1">Cell inner membrane</location>
        <topology evidence="1">Single-pass membrane protein</topology>
        <orientation evidence="1">Periplasmic side</orientation>
    </subcellularLocation>
</comment>
<dbReference type="Proteomes" id="UP000322079">
    <property type="component" value="Chromosome"/>
</dbReference>
<dbReference type="Pfam" id="PF03544">
    <property type="entry name" value="TonB_C"/>
    <property type="match status" value="1"/>
</dbReference>
<dbReference type="PANTHER" id="PTHR33446">
    <property type="entry name" value="PROTEIN TONB-RELATED"/>
    <property type="match status" value="1"/>
</dbReference>
<dbReference type="KEGG" id="chrm:FYK34_18985"/>
<comment type="similarity">
    <text evidence="2">Belongs to the TonB family.</text>
</comment>
<evidence type="ECO:0000256" key="1">
    <source>
        <dbReference type="ARBA" id="ARBA00004383"/>
    </source>
</evidence>
<dbReference type="EMBL" id="CP043473">
    <property type="protein sequence ID" value="QEL57511.1"/>
    <property type="molecule type" value="Genomic_DNA"/>
</dbReference>
<keyword evidence="9" id="KW-0472">Membrane</keyword>
<keyword evidence="13" id="KW-1185">Reference proteome</keyword>
<evidence type="ECO:0000256" key="8">
    <source>
        <dbReference type="ARBA" id="ARBA00022989"/>
    </source>
</evidence>
<evidence type="ECO:0000256" key="5">
    <source>
        <dbReference type="ARBA" id="ARBA00022519"/>
    </source>
</evidence>
<feature type="domain" description="TonB C-terminal" evidence="11">
    <location>
        <begin position="180"/>
        <end position="276"/>
    </location>
</feature>
<dbReference type="SUPFAM" id="SSF74653">
    <property type="entry name" value="TolA/TonB C-terminal domain"/>
    <property type="match status" value="1"/>
</dbReference>
<feature type="region of interest" description="Disordered" evidence="10">
    <location>
        <begin position="69"/>
        <end position="107"/>
    </location>
</feature>
<name>A0A5C1DLG2_9NEIS</name>
<dbReference type="PANTHER" id="PTHR33446:SF11">
    <property type="entry name" value="TONB3"/>
    <property type="match status" value="1"/>
</dbReference>
<dbReference type="InterPro" id="IPR051045">
    <property type="entry name" value="TonB-dependent_transducer"/>
</dbReference>
<evidence type="ECO:0000259" key="11">
    <source>
        <dbReference type="PROSITE" id="PS52015"/>
    </source>
</evidence>
<evidence type="ECO:0000256" key="3">
    <source>
        <dbReference type="ARBA" id="ARBA00022448"/>
    </source>
</evidence>
<keyword evidence="7" id="KW-0653">Protein transport</keyword>
<dbReference type="GO" id="GO:0031992">
    <property type="term" value="F:energy transducer activity"/>
    <property type="evidence" value="ECO:0007669"/>
    <property type="project" value="TreeGrafter"/>
</dbReference>
<dbReference type="GO" id="GO:0098797">
    <property type="term" value="C:plasma membrane protein complex"/>
    <property type="evidence" value="ECO:0007669"/>
    <property type="project" value="TreeGrafter"/>
</dbReference>
<sequence length="278" mass="29646">MADRLPFLRPHVPDNRPLWLMAGLSLLAHLALLSLGGFAPPVAPIQPPSPLQITLRPRHAPAPAAPLTERVAEDNRQGAGNTPEPRQLLSRSEPPKPTAAPAPAEQTAAPLNRIARDAPAPSQMAATPPAAKVSTGSLLAQVGALSRGGDDAAADNDKESGQTGNHLGEAARGYPWARYQADWRMKVERIGNLNYPEEARRQGLHGAVTLEVTIAADGSLRGQRVTRSSGSPVLDQAAQRIVELASPFAPFPSALTRFPTLRISQKFVFTRDNLLSSH</sequence>
<evidence type="ECO:0000256" key="4">
    <source>
        <dbReference type="ARBA" id="ARBA00022475"/>
    </source>
</evidence>
<dbReference type="InterPro" id="IPR037682">
    <property type="entry name" value="TonB_C"/>
</dbReference>
<gene>
    <name evidence="12" type="ORF">FYK34_18985</name>
</gene>
<evidence type="ECO:0000256" key="9">
    <source>
        <dbReference type="ARBA" id="ARBA00023136"/>
    </source>
</evidence>
<dbReference type="AlphaFoldDB" id="A0A5C1DLG2"/>
<dbReference type="Gene3D" id="3.30.1150.10">
    <property type="match status" value="1"/>
</dbReference>
<dbReference type="GO" id="GO:0015031">
    <property type="term" value="P:protein transport"/>
    <property type="evidence" value="ECO:0007669"/>
    <property type="project" value="UniProtKB-KW"/>
</dbReference>
<evidence type="ECO:0000256" key="6">
    <source>
        <dbReference type="ARBA" id="ARBA00022692"/>
    </source>
</evidence>
<protein>
    <submittedName>
        <fullName evidence="12">Energy transducer TonB</fullName>
    </submittedName>
</protein>
<keyword evidence="6" id="KW-0812">Transmembrane</keyword>
<dbReference type="InterPro" id="IPR006260">
    <property type="entry name" value="TonB/TolA_C"/>
</dbReference>
<organism evidence="12 13">
    <name type="scientific">Chromobacterium paludis</name>
    <dbReference type="NCBI Taxonomy" id="2605945"/>
    <lineage>
        <taxon>Bacteria</taxon>
        <taxon>Pseudomonadati</taxon>
        <taxon>Pseudomonadota</taxon>
        <taxon>Betaproteobacteria</taxon>
        <taxon>Neisseriales</taxon>
        <taxon>Chromobacteriaceae</taxon>
        <taxon>Chromobacterium</taxon>
    </lineage>
</organism>
<feature type="region of interest" description="Disordered" evidence="10">
    <location>
        <begin position="147"/>
        <end position="169"/>
    </location>
</feature>
<evidence type="ECO:0000313" key="13">
    <source>
        <dbReference type="Proteomes" id="UP000322079"/>
    </source>
</evidence>
<evidence type="ECO:0000256" key="7">
    <source>
        <dbReference type="ARBA" id="ARBA00022927"/>
    </source>
</evidence>
<dbReference type="GO" id="GO:0055085">
    <property type="term" value="P:transmembrane transport"/>
    <property type="evidence" value="ECO:0007669"/>
    <property type="project" value="InterPro"/>
</dbReference>
<keyword evidence="4" id="KW-1003">Cell membrane</keyword>
<keyword evidence="8" id="KW-1133">Transmembrane helix</keyword>
<evidence type="ECO:0000313" key="12">
    <source>
        <dbReference type="EMBL" id="QEL57511.1"/>
    </source>
</evidence>
<keyword evidence="3" id="KW-0813">Transport</keyword>
<dbReference type="NCBIfam" id="TIGR01352">
    <property type="entry name" value="tonB_Cterm"/>
    <property type="match status" value="1"/>
</dbReference>
<evidence type="ECO:0000256" key="10">
    <source>
        <dbReference type="SAM" id="MobiDB-lite"/>
    </source>
</evidence>
<proteinExistence type="inferred from homology"/>
<reference evidence="12 13" key="1">
    <citation type="submission" date="2019-08" db="EMBL/GenBank/DDBJ databases">
        <title>Chromobacterium paludis, a novel bacterium isolated from a Maryland marsh pond.</title>
        <authorList>
            <person name="Blackburn M.B."/>
            <person name="Gundersen-Rindal D.E."/>
        </authorList>
    </citation>
    <scope>NUCLEOTIDE SEQUENCE [LARGE SCALE GENOMIC DNA]</scope>
    <source>
        <strain evidence="13">IIBBL 257-1</strain>
    </source>
</reference>
<dbReference type="PROSITE" id="PS52015">
    <property type="entry name" value="TONB_CTD"/>
    <property type="match status" value="1"/>
</dbReference>
<evidence type="ECO:0000256" key="2">
    <source>
        <dbReference type="ARBA" id="ARBA00006555"/>
    </source>
</evidence>
<dbReference type="RefSeq" id="WP_149299244.1">
    <property type="nucleotide sequence ID" value="NZ_CP043473.1"/>
</dbReference>